<dbReference type="GO" id="GO:0000155">
    <property type="term" value="F:phosphorelay sensor kinase activity"/>
    <property type="evidence" value="ECO:0007669"/>
    <property type="project" value="InterPro"/>
</dbReference>
<dbReference type="InterPro" id="IPR011006">
    <property type="entry name" value="CheY-like_superfamily"/>
</dbReference>
<reference evidence="12" key="1">
    <citation type="submission" date="2017-06" db="EMBL/GenBank/DDBJ databases">
        <title>Genome analysis of Fimbriiglobus ruber SP5, the first member of the order Planctomycetales with confirmed chitinolytic capability.</title>
        <authorList>
            <person name="Ravin N.V."/>
            <person name="Rakitin A.L."/>
            <person name="Ivanova A.A."/>
            <person name="Beletsky A.V."/>
            <person name="Kulichevskaya I.S."/>
            <person name="Mardanov A.V."/>
            <person name="Dedysh S.N."/>
        </authorList>
    </citation>
    <scope>NUCLEOTIDE SEQUENCE [LARGE SCALE GENOMIC DNA]</scope>
    <source>
        <strain evidence="12">SP5</strain>
    </source>
</reference>
<dbReference type="SMART" id="SM00448">
    <property type="entry name" value="REC"/>
    <property type="match status" value="2"/>
</dbReference>
<dbReference type="PROSITE" id="PS50109">
    <property type="entry name" value="HIS_KIN"/>
    <property type="match status" value="1"/>
</dbReference>
<keyword evidence="6" id="KW-0902">Two-component regulatory system</keyword>
<protein>
    <recommendedName>
        <fullName evidence="2">histidine kinase</fullName>
        <ecNumber evidence="2">2.7.13.3</ecNumber>
    </recommendedName>
</protein>
<keyword evidence="3 8" id="KW-0597">Phosphoprotein</keyword>
<feature type="domain" description="Response regulatory" evidence="10">
    <location>
        <begin position="42"/>
        <end position="158"/>
    </location>
</feature>
<dbReference type="Proteomes" id="UP000214646">
    <property type="component" value="Unassembled WGS sequence"/>
</dbReference>
<evidence type="ECO:0000256" key="1">
    <source>
        <dbReference type="ARBA" id="ARBA00000085"/>
    </source>
</evidence>
<dbReference type="GO" id="GO:0008168">
    <property type="term" value="F:methyltransferase activity"/>
    <property type="evidence" value="ECO:0007669"/>
    <property type="project" value="UniProtKB-KW"/>
</dbReference>
<dbReference type="GO" id="GO:0032259">
    <property type="term" value="P:methylation"/>
    <property type="evidence" value="ECO:0007669"/>
    <property type="project" value="UniProtKB-KW"/>
</dbReference>
<dbReference type="Gene3D" id="3.40.50.2300">
    <property type="match status" value="2"/>
</dbReference>
<evidence type="ECO:0000256" key="3">
    <source>
        <dbReference type="ARBA" id="ARBA00022553"/>
    </source>
</evidence>
<keyword evidence="7" id="KW-0472">Membrane</keyword>
<keyword evidence="4 11" id="KW-0808">Transferase</keyword>
<dbReference type="PRINTS" id="PR00344">
    <property type="entry name" value="BCTRLSENSOR"/>
</dbReference>
<dbReference type="FunFam" id="3.30.565.10:FF:000006">
    <property type="entry name" value="Sensor histidine kinase WalK"/>
    <property type="match status" value="1"/>
</dbReference>
<dbReference type="Gene3D" id="3.30.565.10">
    <property type="entry name" value="Histidine kinase-like ATPase, C-terminal domain"/>
    <property type="match status" value="1"/>
</dbReference>
<evidence type="ECO:0000256" key="2">
    <source>
        <dbReference type="ARBA" id="ARBA00012438"/>
    </source>
</evidence>
<proteinExistence type="predicted"/>
<dbReference type="CDD" id="cd00082">
    <property type="entry name" value="HisKA"/>
    <property type="match status" value="1"/>
</dbReference>
<dbReference type="AlphaFoldDB" id="A0A225DB49"/>
<evidence type="ECO:0000259" key="9">
    <source>
        <dbReference type="PROSITE" id="PS50109"/>
    </source>
</evidence>
<dbReference type="EC" id="2.7.13.3" evidence="2"/>
<dbReference type="PROSITE" id="PS50110">
    <property type="entry name" value="RESPONSE_REGULATORY"/>
    <property type="match status" value="2"/>
</dbReference>
<dbReference type="EMBL" id="NIDE01000014">
    <property type="protein sequence ID" value="OWK38692.1"/>
    <property type="molecule type" value="Genomic_DNA"/>
</dbReference>
<keyword evidence="12" id="KW-1185">Reference proteome</keyword>
<dbReference type="SUPFAM" id="SSF47384">
    <property type="entry name" value="Homodimeric domain of signal transducing histidine kinase"/>
    <property type="match status" value="1"/>
</dbReference>
<dbReference type="PANTHER" id="PTHR43547:SF2">
    <property type="entry name" value="HYBRID SIGNAL TRANSDUCTION HISTIDINE KINASE C"/>
    <property type="match status" value="1"/>
</dbReference>
<keyword evidence="5" id="KW-0418">Kinase</keyword>
<dbReference type="SMART" id="SM00387">
    <property type="entry name" value="HATPase_c"/>
    <property type="match status" value="1"/>
</dbReference>
<evidence type="ECO:0000256" key="6">
    <source>
        <dbReference type="ARBA" id="ARBA00023012"/>
    </source>
</evidence>
<feature type="domain" description="Response regulatory" evidence="10">
    <location>
        <begin position="419"/>
        <end position="536"/>
    </location>
</feature>
<dbReference type="SUPFAM" id="SSF55874">
    <property type="entry name" value="ATPase domain of HSP90 chaperone/DNA topoisomerase II/histidine kinase"/>
    <property type="match status" value="1"/>
</dbReference>
<dbReference type="InterPro" id="IPR004358">
    <property type="entry name" value="Sig_transdc_His_kin-like_C"/>
</dbReference>
<dbReference type="InterPro" id="IPR036890">
    <property type="entry name" value="HATPase_C_sf"/>
</dbReference>
<dbReference type="Gene3D" id="1.10.287.130">
    <property type="match status" value="1"/>
</dbReference>
<dbReference type="InterPro" id="IPR003661">
    <property type="entry name" value="HisK_dim/P_dom"/>
</dbReference>
<feature type="modified residue" description="4-aspartylphosphate" evidence="8">
    <location>
        <position position="90"/>
    </location>
</feature>
<dbReference type="Pfam" id="PF00072">
    <property type="entry name" value="Response_reg"/>
    <property type="match status" value="2"/>
</dbReference>
<evidence type="ECO:0000256" key="4">
    <source>
        <dbReference type="ARBA" id="ARBA00022679"/>
    </source>
</evidence>
<feature type="domain" description="Histidine kinase" evidence="9">
    <location>
        <begin position="180"/>
        <end position="399"/>
    </location>
</feature>
<evidence type="ECO:0000256" key="5">
    <source>
        <dbReference type="ARBA" id="ARBA00022777"/>
    </source>
</evidence>
<feature type="modified residue" description="4-aspartylphosphate" evidence="8">
    <location>
        <position position="468"/>
    </location>
</feature>
<dbReference type="Pfam" id="PF02518">
    <property type="entry name" value="HATPase_c"/>
    <property type="match status" value="1"/>
</dbReference>
<comment type="caution">
    <text evidence="11">The sequence shown here is derived from an EMBL/GenBank/DDBJ whole genome shotgun (WGS) entry which is preliminary data.</text>
</comment>
<dbReference type="InterPro" id="IPR001789">
    <property type="entry name" value="Sig_transdc_resp-reg_receiver"/>
</dbReference>
<dbReference type="Pfam" id="PF00512">
    <property type="entry name" value="HisKA"/>
    <property type="match status" value="1"/>
</dbReference>
<sequence>MLRVETSARISSAYPVDEIRTVSCDRNGTVKGRVMTESVTATLLLVDDSEDNRYTIGRHLRKAGFRIVEAATGEETLRLARDNPDLVILDIDLPDMNGFDICRQIKADPTTATIPVLHLSATFTKTRDRVQGLDGGAEAYLCHPVEPLELVATVNALLRARRAEQALLDASRRKDEFMAMLAHELRNPLAPIRNAVEILRLRGSNDPAANRAREIVDRQVTHMSRLIDDLLDVARIARGKVSIKKRRCDLAQIVRETVNDYRGPLEAGHLSLELVVPDQPVWVLGDRTRLSQVVGNILNNAQKFTDSGGSVRVEVTAGDAGGAEVVVRDSGIGMDADTLRYVFEPFAQADRSLDRSRGGLGLGLALVKGLVDLHGGTVRAASEGLDRGTTIIVRLPLAEQPEPPPQPVLLTPAPRRACRVLVVEDGQDAAASLQMLLEIHGHEVRVAHTGPTGLEIAKTFRPELVLCDIGLPGTMDGFAVARAMRAAPATAAAFLVAITGYGQPEDQIKAREAGFDQHMTKPVEWPALTAVLAAVTQRT</sequence>
<evidence type="ECO:0000256" key="7">
    <source>
        <dbReference type="ARBA" id="ARBA00023136"/>
    </source>
</evidence>
<dbReference type="SMART" id="SM00388">
    <property type="entry name" value="HisKA"/>
    <property type="match status" value="1"/>
</dbReference>
<dbReference type="InterPro" id="IPR036097">
    <property type="entry name" value="HisK_dim/P_sf"/>
</dbReference>
<keyword evidence="11" id="KW-0489">Methyltransferase</keyword>
<evidence type="ECO:0000259" key="10">
    <source>
        <dbReference type="PROSITE" id="PS50110"/>
    </source>
</evidence>
<name>A0A225DB49_9BACT</name>
<accession>A0A225DB49</accession>
<dbReference type="PANTHER" id="PTHR43547">
    <property type="entry name" value="TWO-COMPONENT HISTIDINE KINASE"/>
    <property type="match status" value="1"/>
</dbReference>
<dbReference type="FunFam" id="1.10.287.130:FF:000001">
    <property type="entry name" value="Two-component sensor histidine kinase"/>
    <property type="match status" value="1"/>
</dbReference>
<evidence type="ECO:0000313" key="12">
    <source>
        <dbReference type="Proteomes" id="UP000214646"/>
    </source>
</evidence>
<dbReference type="InterPro" id="IPR005467">
    <property type="entry name" value="His_kinase_dom"/>
</dbReference>
<evidence type="ECO:0000256" key="8">
    <source>
        <dbReference type="PROSITE-ProRule" id="PRU00169"/>
    </source>
</evidence>
<dbReference type="InterPro" id="IPR003594">
    <property type="entry name" value="HATPase_dom"/>
</dbReference>
<dbReference type="SUPFAM" id="SSF52172">
    <property type="entry name" value="CheY-like"/>
    <property type="match status" value="2"/>
</dbReference>
<organism evidence="11 12">
    <name type="scientific">Fimbriiglobus ruber</name>
    <dbReference type="NCBI Taxonomy" id="1908690"/>
    <lineage>
        <taxon>Bacteria</taxon>
        <taxon>Pseudomonadati</taxon>
        <taxon>Planctomycetota</taxon>
        <taxon>Planctomycetia</taxon>
        <taxon>Gemmatales</taxon>
        <taxon>Gemmataceae</taxon>
        <taxon>Fimbriiglobus</taxon>
    </lineage>
</organism>
<comment type="catalytic activity">
    <reaction evidence="1">
        <text>ATP + protein L-histidine = ADP + protein N-phospho-L-histidine.</text>
        <dbReference type="EC" id="2.7.13.3"/>
    </reaction>
</comment>
<gene>
    <name evidence="11" type="ORF">FRUB_07812</name>
</gene>
<evidence type="ECO:0000313" key="11">
    <source>
        <dbReference type="EMBL" id="OWK38692.1"/>
    </source>
</evidence>